<evidence type="ECO:0000256" key="1">
    <source>
        <dbReference type="SAM" id="MobiDB-lite"/>
    </source>
</evidence>
<accession>A0A9P4NG54</accession>
<reference evidence="2" key="1">
    <citation type="journal article" date="2020" name="Stud. Mycol.">
        <title>101 Dothideomycetes genomes: a test case for predicting lifestyles and emergence of pathogens.</title>
        <authorList>
            <person name="Haridas S."/>
            <person name="Albert R."/>
            <person name="Binder M."/>
            <person name="Bloem J."/>
            <person name="Labutti K."/>
            <person name="Salamov A."/>
            <person name="Andreopoulos B."/>
            <person name="Baker S."/>
            <person name="Barry K."/>
            <person name="Bills G."/>
            <person name="Bluhm B."/>
            <person name="Cannon C."/>
            <person name="Castanera R."/>
            <person name="Culley D."/>
            <person name="Daum C."/>
            <person name="Ezra D."/>
            <person name="Gonzalez J."/>
            <person name="Henrissat B."/>
            <person name="Kuo A."/>
            <person name="Liang C."/>
            <person name="Lipzen A."/>
            <person name="Lutzoni F."/>
            <person name="Magnuson J."/>
            <person name="Mondo S."/>
            <person name="Nolan M."/>
            <person name="Ohm R."/>
            <person name="Pangilinan J."/>
            <person name="Park H.-J."/>
            <person name="Ramirez L."/>
            <person name="Alfaro M."/>
            <person name="Sun H."/>
            <person name="Tritt A."/>
            <person name="Yoshinaga Y."/>
            <person name="Zwiers L.-H."/>
            <person name="Turgeon B."/>
            <person name="Goodwin S."/>
            <person name="Spatafora J."/>
            <person name="Crous P."/>
            <person name="Grigoriev I."/>
        </authorList>
    </citation>
    <scope>NUCLEOTIDE SEQUENCE</scope>
    <source>
        <strain evidence="2">CBS 130266</strain>
    </source>
</reference>
<protein>
    <submittedName>
        <fullName evidence="2">Uncharacterized protein</fullName>
    </submittedName>
</protein>
<proteinExistence type="predicted"/>
<gene>
    <name evidence="2" type="ORF">EJ08DRAFT_653827</name>
</gene>
<comment type="caution">
    <text evidence="2">The sequence shown here is derived from an EMBL/GenBank/DDBJ whole genome shotgun (WGS) entry which is preliminary data.</text>
</comment>
<sequence length="170" mass="18390">MPIPSQATLDKLDTDGMSPQVAKSFPSSNLDPLEHVMAFIYKNPTDAWVTNRIGLCARRNLLSIEGAHDNEKRATGGGIAAFFRILLRLLNSTKTVIIKGIKPKIIPRGSTGGKQVLALTENGIFGEIESVPDFVGSIKPLLHHGKQCDGFTSCTLGVNRIYLHGTVLPN</sequence>
<keyword evidence="3" id="KW-1185">Reference proteome</keyword>
<dbReference type="AlphaFoldDB" id="A0A9P4NG54"/>
<feature type="region of interest" description="Disordered" evidence="1">
    <location>
        <begin position="1"/>
        <end position="23"/>
    </location>
</feature>
<dbReference type="Proteomes" id="UP000800235">
    <property type="component" value="Unassembled WGS sequence"/>
</dbReference>
<organism evidence="2 3">
    <name type="scientific">Tothia fuscella</name>
    <dbReference type="NCBI Taxonomy" id="1048955"/>
    <lineage>
        <taxon>Eukaryota</taxon>
        <taxon>Fungi</taxon>
        <taxon>Dikarya</taxon>
        <taxon>Ascomycota</taxon>
        <taxon>Pezizomycotina</taxon>
        <taxon>Dothideomycetes</taxon>
        <taxon>Pleosporomycetidae</taxon>
        <taxon>Venturiales</taxon>
        <taxon>Cylindrosympodiaceae</taxon>
        <taxon>Tothia</taxon>
    </lineage>
</organism>
<evidence type="ECO:0000313" key="2">
    <source>
        <dbReference type="EMBL" id="KAF2420338.1"/>
    </source>
</evidence>
<evidence type="ECO:0000313" key="3">
    <source>
        <dbReference type="Proteomes" id="UP000800235"/>
    </source>
</evidence>
<dbReference type="EMBL" id="MU007110">
    <property type="protein sequence ID" value="KAF2420338.1"/>
    <property type="molecule type" value="Genomic_DNA"/>
</dbReference>
<name>A0A9P4NG54_9PEZI</name>